<keyword evidence="4" id="KW-0460">Magnesium</keyword>
<dbReference type="OrthoDB" id="286092at2"/>
<keyword evidence="7" id="KW-1185">Reference proteome</keyword>
<keyword evidence="2" id="KW-0479">Metal-binding</keyword>
<reference evidence="6 7" key="1">
    <citation type="submission" date="2014-07" db="EMBL/GenBank/DDBJ databases">
        <title>Biosystematic studies on Modestobacter strains isolated from extreme hyper-arid desert soil and from historic building.</title>
        <authorList>
            <person name="Bukarasam K."/>
            <person name="Bull A."/>
            <person name="Girard G."/>
            <person name="van Wezel G."/>
            <person name="Goodfellow M."/>
        </authorList>
    </citation>
    <scope>NUCLEOTIDE SEQUENCE [LARGE SCALE GENOMIC DNA]</scope>
    <source>
        <strain evidence="6 7">KNN45-2b</strain>
    </source>
</reference>
<protein>
    <recommendedName>
        <fullName evidence="5">PIN domain-containing protein</fullName>
    </recommendedName>
</protein>
<dbReference type="RefSeq" id="WP_036338592.1">
    <property type="nucleotide sequence ID" value="NZ_JPMX01000091.1"/>
</dbReference>
<evidence type="ECO:0000256" key="2">
    <source>
        <dbReference type="ARBA" id="ARBA00022723"/>
    </source>
</evidence>
<keyword evidence="3" id="KW-0378">Hydrolase</keyword>
<dbReference type="GO" id="GO:0016787">
    <property type="term" value="F:hydrolase activity"/>
    <property type="evidence" value="ECO:0007669"/>
    <property type="project" value="UniProtKB-KW"/>
</dbReference>
<feature type="domain" description="PIN" evidence="5">
    <location>
        <begin position="3"/>
        <end position="116"/>
    </location>
</feature>
<dbReference type="GO" id="GO:0004518">
    <property type="term" value="F:nuclease activity"/>
    <property type="evidence" value="ECO:0007669"/>
    <property type="project" value="UniProtKB-KW"/>
</dbReference>
<dbReference type="Proteomes" id="UP000029713">
    <property type="component" value="Unassembled WGS sequence"/>
</dbReference>
<comment type="caution">
    <text evidence="6">The sequence shown here is derived from an EMBL/GenBank/DDBJ whole genome shotgun (WGS) entry which is preliminary data.</text>
</comment>
<organism evidence="6 7">
    <name type="scientific">Modestobacter caceresii</name>
    <dbReference type="NCBI Taxonomy" id="1522368"/>
    <lineage>
        <taxon>Bacteria</taxon>
        <taxon>Bacillati</taxon>
        <taxon>Actinomycetota</taxon>
        <taxon>Actinomycetes</taxon>
        <taxon>Geodermatophilales</taxon>
        <taxon>Geodermatophilaceae</taxon>
        <taxon>Modestobacter</taxon>
    </lineage>
</organism>
<dbReference type="InterPro" id="IPR002716">
    <property type="entry name" value="PIN_dom"/>
</dbReference>
<dbReference type="SUPFAM" id="SSF88723">
    <property type="entry name" value="PIN domain-like"/>
    <property type="match status" value="1"/>
</dbReference>
<evidence type="ECO:0000256" key="1">
    <source>
        <dbReference type="ARBA" id="ARBA00022722"/>
    </source>
</evidence>
<dbReference type="EMBL" id="JPMX01000091">
    <property type="protein sequence ID" value="KGH45110.1"/>
    <property type="molecule type" value="Genomic_DNA"/>
</dbReference>
<dbReference type="CDD" id="cd18682">
    <property type="entry name" value="PIN_VapC-like"/>
    <property type="match status" value="1"/>
</dbReference>
<dbReference type="AlphaFoldDB" id="A0A098Y3V9"/>
<sequence length="126" mass="13012">MTVLDASAVLALVHDEPGADVVAAAVGAASLGTVNLAEVVGKLVDAGVDVRAVRNLLRAAGVAIEPLTEDDAQLAGALRWIDGGRALSLGDRCCLALAMRSRPAEVLTADRAWASLDLPLRVHLIR</sequence>
<dbReference type="Gene3D" id="3.40.50.1010">
    <property type="entry name" value="5'-nuclease"/>
    <property type="match status" value="1"/>
</dbReference>
<gene>
    <name evidence="6" type="ORF">IN07_19380</name>
</gene>
<evidence type="ECO:0000313" key="7">
    <source>
        <dbReference type="Proteomes" id="UP000029713"/>
    </source>
</evidence>
<evidence type="ECO:0000259" key="5">
    <source>
        <dbReference type="Pfam" id="PF01850"/>
    </source>
</evidence>
<evidence type="ECO:0000256" key="3">
    <source>
        <dbReference type="ARBA" id="ARBA00022801"/>
    </source>
</evidence>
<proteinExistence type="predicted"/>
<evidence type="ECO:0000256" key="4">
    <source>
        <dbReference type="ARBA" id="ARBA00022842"/>
    </source>
</evidence>
<dbReference type="GO" id="GO:0046872">
    <property type="term" value="F:metal ion binding"/>
    <property type="evidence" value="ECO:0007669"/>
    <property type="project" value="UniProtKB-KW"/>
</dbReference>
<dbReference type="InterPro" id="IPR029060">
    <property type="entry name" value="PIN-like_dom_sf"/>
</dbReference>
<keyword evidence="1" id="KW-0540">Nuclease</keyword>
<accession>A0A098Y3V9</accession>
<evidence type="ECO:0000313" key="6">
    <source>
        <dbReference type="EMBL" id="KGH45110.1"/>
    </source>
</evidence>
<dbReference type="Pfam" id="PF01850">
    <property type="entry name" value="PIN"/>
    <property type="match status" value="1"/>
</dbReference>
<name>A0A098Y3V9_9ACTN</name>